<dbReference type="RefSeq" id="WP_183971311.1">
    <property type="nucleotide sequence ID" value="NZ_JACIBY010000001.1"/>
</dbReference>
<proteinExistence type="predicted"/>
<dbReference type="Gene3D" id="3.30.360.10">
    <property type="entry name" value="Dihydrodipicolinate Reductase, domain 2"/>
    <property type="match status" value="1"/>
</dbReference>
<evidence type="ECO:0000259" key="2">
    <source>
        <dbReference type="Pfam" id="PF19051"/>
    </source>
</evidence>
<sequence>MTTRRDFIKKAGVAGSGLALGQLSPSIMTNPARKGEKVKLACIGIGFRGSEIIKELNKTGLAEIVALCDIDMGAKHTQEIAAMFPNAKQFQDFRKMFDSMGNQIEAVSIGIPDFAHYVVAVHAMSLGKHVYVEKPMARTFHESELLMKLAKKNPKVVTQMGNQGHSEANYFQFKAWKDAGIIKDVTKITAHMNSARRWHGWDPKISKYPEAQPIPSTLDWDTWHLNTMYHDFNEKYHYGNWRCWYDFGMGALGDWGAHILDTAHQFLDLGLPNEVTAVKLDGHNDYFFPMSSTLLFRFPERKGMPAVDITWYDGVNNQPPLPDGYGLSELDPNIPVVAGQKIKAATLNPGKIIYSKDLIFKGGSHGSTLSIIPKEKAVEMQSKLPVVPASPSNHFKNFLLACQGEEKTRSPFEIAGPLCQVFALGVMAQRLNTKLLFDRTTKTITNHSFANAMLTGIPPRKGWEDYYRI</sequence>
<dbReference type="SUPFAM" id="SSF55347">
    <property type="entry name" value="Glyceraldehyde-3-phosphate dehydrogenase-like, C-terminal domain"/>
    <property type="match status" value="1"/>
</dbReference>
<dbReference type="InterPro" id="IPR006311">
    <property type="entry name" value="TAT_signal"/>
</dbReference>
<dbReference type="SUPFAM" id="SSF51735">
    <property type="entry name" value="NAD(P)-binding Rossmann-fold domains"/>
    <property type="match status" value="1"/>
</dbReference>
<evidence type="ECO:0000313" key="4">
    <source>
        <dbReference type="Proteomes" id="UP000541352"/>
    </source>
</evidence>
<reference evidence="3 4" key="1">
    <citation type="submission" date="2020-08" db="EMBL/GenBank/DDBJ databases">
        <title>Genomic Encyclopedia of Type Strains, Phase IV (KMG-IV): sequencing the most valuable type-strain genomes for metagenomic binning, comparative biology and taxonomic classification.</title>
        <authorList>
            <person name="Goeker M."/>
        </authorList>
    </citation>
    <scope>NUCLEOTIDE SEQUENCE [LARGE SCALE GENOMIC DNA]</scope>
    <source>
        <strain evidence="3 4">DSM 17976</strain>
    </source>
</reference>
<keyword evidence="4" id="KW-1185">Reference proteome</keyword>
<dbReference type="Gene3D" id="3.40.50.720">
    <property type="entry name" value="NAD(P)-binding Rossmann-like Domain"/>
    <property type="match status" value="1"/>
</dbReference>
<dbReference type="InterPro" id="IPR036291">
    <property type="entry name" value="NAD(P)-bd_dom_sf"/>
</dbReference>
<dbReference type="PROSITE" id="PS51318">
    <property type="entry name" value="TAT"/>
    <property type="match status" value="1"/>
</dbReference>
<dbReference type="Proteomes" id="UP000541352">
    <property type="component" value="Unassembled WGS sequence"/>
</dbReference>
<dbReference type="InterPro" id="IPR043906">
    <property type="entry name" value="Gfo/Idh/MocA_OxRdtase_bact_C"/>
</dbReference>
<feature type="domain" description="Gfo/Idh/MocA-like oxidoreductase bacterial type C-terminal" evidence="2">
    <location>
        <begin position="191"/>
        <end position="268"/>
    </location>
</feature>
<dbReference type="PANTHER" id="PTHR43818">
    <property type="entry name" value="BCDNA.GH03377"/>
    <property type="match status" value="1"/>
</dbReference>
<protein>
    <submittedName>
        <fullName evidence="3">Putative dehydrogenase</fullName>
    </submittedName>
</protein>
<dbReference type="InterPro" id="IPR000683">
    <property type="entry name" value="Gfo/Idh/MocA-like_OxRdtase_N"/>
</dbReference>
<dbReference type="EMBL" id="JACIBY010000001">
    <property type="protein sequence ID" value="MBB3836577.1"/>
    <property type="molecule type" value="Genomic_DNA"/>
</dbReference>
<dbReference type="InterPro" id="IPR019546">
    <property type="entry name" value="TAT_signal_bac_arc"/>
</dbReference>
<organism evidence="3 4">
    <name type="scientific">Runella defluvii</name>
    <dbReference type="NCBI Taxonomy" id="370973"/>
    <lineage>
        <taxon>Bacteria</taxon>
        <taxon>Pseudomonadati</taxon>
        <taxon>Bacteroidota</taxon>
        <taxon>Cytophagia</taxon>
        <taxon>Cytophagales</taxon>
        <taxon>Spirosomataceae</taxon>
        <taxon>Runella</taxon>
    </lineage>
</organism>
<accession>A0A7W5ZIJ4</accession>
<comment type="caution">
    <text evidence="3">The sequence shown here is derived from an EMBL/GenBank/DDBJ whole genome shotgun (WGS) entry which is preliminary data.</text>
</comment>
<dbReference type="GO" id="GO:0000166">
    <property type="term" value="F:nucleotide binding"/>
    <property type="evidence" value="ECO:0007669"/>
    <property type="project" value="InterPro"/>
</dbReference>
<feature type="domain" description="Gfo/Idh/MocA-like oxidoreductase N-terminal" evidence="1">
    <location>
        <begin position="39"/>
        <end position="158"/>
    </location>
</feature>
<evidence type="ECO:0000259" key="1">
    <source>
        <dbReference type="Pfam" id="PF01408"/>
    </source>
</evidence>
<dbReference type="Pfam" id="PF01408">
    <property type="entry name" value="GFO_IDH_MocA"/>
    <property type="match status" value="1"/>
</dbReference>
<dbReference type="NCBIfam" id="TIGR01409">
    <property type="entry name" value="TAT_signal_seq"/>
    <property type="match status" value="1"/>
</dbReference>
<gene>
    <name evidence="3" type="ORF">FHS57_000559</name>
</gene>
<name>A0A7W5ZIJ4_9BACT</name>
<dbReference type="AlphaFoldDB" id="A0A7W5ZIJ4"/>
<dbReference type="PANTHER" id="PTHR43818:SF3">
    <property type="entry name" value="OXIDOREDUCTASE-RELATED"/>
    <property type="match status" value="1"/>
</dbReference>
<evidence type="ECO:0000313" key="3">
    <source>
        <dbReference type="EMBL" id="MBB3836577.1"/>
    </source>
</evidence>
<dbReference type="Pfam" id="PF19051">
    <property type="entry name" value="GFO_IDH_MocA_C2"/>
    <property type="match status" value="1"/>
</dbReference>
<dbReference type="InterPro" id="IPR050463">
    <property type="entry name" value="Gfo/Idh/MocA_oxidrdct_glycsds"/>
</dbReference>